<feature type="chain" id="PRO_5037669050" description="Peptidase M14 domain-containing protein" evidence="9">
    <location>
        <begin position="28"/>
        <end position="581"/>
    </location>
</feature>
<dbReference type="Gene3D" id="3.40.630.10">
    <property type="entry name" value="Zn peptidases"/>
    <property type="match status" value="1"/>
</dbReference>
<comment type="similarity">
    <text evidence="2 7">Belongs to the peptidase M14 family.</text>
</comment>
<evidence type="ECO:0000256" key="6">
    <source>
        <dbReference type="ARBA" id="ARBA00023049"/>
    </source>
</evidence>
<feature type="compositionally biased region" description="Low complexity" evidence="8">
    <location>
        <begin position="385"/>
        <end position="398"/>
    </location>
</feature>
<evidence type="ECO:0000256" key="7">
    <source>
        <dbReference type="PROSITE-ProRule" id="PRU01379"/>
    </source>
</evidence>
<keyword evidence="6" id="KW-0482">Metalloprotease</keyword>
<dbReference type="SUPFAM" id="SSF53187">
    <property type="entry name" value="Zn-dependent exopeptidases"/>
    <property type="match status" value="1"/>
</dbReference>
<comment type="caution">
    <text evidence="7">Lacks conserved residue(s) required for the propagation of feature annotation.</text>
</comment>
<comment type="caution">
    <text evidence="11">The sequence shown here is derived from an EMBL/GenBank/DDBJ whole genome shotgun (WGS) entry which is preliminary data.</text>
</comment>
<name>A0A941DIP5_9BURK</name>
<organism evidence="11 12">
    <name type="scientific">Undibacterium baiyunense</name>
    <dbReference type="NCBI Taxonomy" id="2828731"/>
    <lineage>
        <taxon>Bacteria</taxon>
        <taxon>Pseudomonadati</taxon>
        <taxon>Pseudomonadota</taxon>
        <taxon>Betaproteobacteria</taxon>
        <taxon>Burkholderiales</taxon>
        <taxon>Oxalobacteraceae</taxon>
        <taxon>Undibacterium</taxon>
    </lineage>
</organism>
<dbReference type="PANTHER" id="PTHR11705">
    <property type="entry name" value="PROTEASE FAMILY M14 CARBOXYPEPTIDASE A,B"/>
    <property type="match status" value="1"/>
</dbReference>
<dbReference type="GO" id="GO:0004181">
    <property type="term" value="F:metallocarboxypeptidase activity"/>
    <property type="evidence" value="ECO:0007669"/>
    <property type="project" value="InterPro"/>
</dbReference>
<evidence type="ECO:0000256" key="3">
    <source>
        <dbReference type="ARBA" id="ARBA00022670"/>
    </source>
</evidence>
<dbReference type="CDD" id="cd06905">
    <property type="entry name" value="M14-like"/>
    <property type="match status" value="1"/>
</dbReference>
<keyword evidence="9" id="KW-0732">Signal</keyword>
<dbReference type="AlphaFoldDB" id="A0A941DIP5"/>
<protein>
    <recommendedName>
        <fullName evidence="10">Peptidase M14 domain-containing protein</fullName>
    </recommendedName>
</protein>
<reference evidence="11 12" key="1">
    <citation type="submission" date="2021-04" db="EMBL/GenBank/DDBJ databases">
        <title>novel species isolated from subtropical streams in China.</title>
        <authorList>
            <person name="Lu H."/>
        </authorList>
    </citation>
    <scope>NUCLEOTIDE SEQUENCE [LARGE SCALE GENOMIC DNA]</scope>
    <source>
        <strain evidence="11 12">BYS107W</strain>
    </source>
</reference>
<evidence type="ECO:0000256" key="2">
    <source>
        <dbReference type="ARBA" id="ARBA00005988"/>
    </source>
</evidence>
<dbReference type="Proteomes" id="UP000680158">
    <property type="component" value="Unassembled WGS sequence"/>
</dbReference>
<dbReference type="GO" id="GO:0008270">
    <property type="term" value="F:zinc ion binding"/>
    <property type="evidence" value="ECO:0007669"/>
    <property type="project" value="InterPro"/>
</dbReference>
<sequence length="581" mass="61952">MVRPFKKTALQLGIGLSFGLATLTAAAANPDYRNFETIEKQIQAFAQKHPDRIKVQVIGKSSGGDALYFVQIAGAGKVNPNKRPALFVGANIAGFHHAGSEAAMHLIETLATSKEKKVEDLLANRTIYVAPVLNPDAHNALFATPRQLRAGVDGKLDRDLDGLIAEDGADDLDGNGIITQMRIKDLSGDMMIDPKDPRRMIKADISKGERGTHRVYIEGKDDDKDGIYNEDGIGGIHPDRNFPAGFPVADTSAGSWPGVLSETKSIMDAVLAHKNIAMAVVFGPANQLLSAPTGFERITPPGATPAAEANKIEADDLKTLASLSEGYKKSLEQAGLDNKRSAKQTGKGSLANWLYFHYGVQTIELDVWGAPSTKAATPENTNSGANPATRPNPNPAATGKPDSEKDLLNYLASNAPESIIAWKAVKLPDGTEVEVGGIAPYAEYAPSVKVLEPALKVHTNQILEWGGKLAQLEILETKVVAQGNDVWKISAVGGVQGELPTHSKLATRMRNKLPVRLEMRPGQGVTALTLNRAATVERLEPATTIKGEWLVKGSKGSTVDIGLWTSQAGQALTTITLGKAN</sequence>
<dbReference type="InterPro" id="IPR000834">
    <property type="entry name" value="Peptidase_M14"/>
</dbReference>
<dbReference type="SMART" id="SM00631">
    <property type="entry name" value="Zn_pept"/>
    <property type="match status" value="1"/>
</dbReference>
<evidence type="ECO:0000259" key="10">
    <source>
        <dbReference type="PROSITE" id="PS52035"/>
    </source>
</evidence>
<evidence type="ECO:0000256" key="1">
    <source>
        <dbReference type="ARBA" id="ARBA00001947"/>
    </source>
</evidence>
<feature type="region of interest" description="Disordered" evidence="8">
    <location>
        <begin position="374"/>
        <end position="404"/>
    </location>
</feature>
<evidence type="ECO:0000256" key="8">
    <source>
        <dbReference type="SAM" id="MobiDB-lite"/>
    </source>
</evidence>
<dbReference type="PROSITE" id="PS52035">
    <property type="entry name" value="PEPTIDASE_M14"/>
    <property type="match status" value="1"/>
</dbReference>
<dbReference type="EMBL" id="JAGSPM010000015">
    <property type="protein sequence ID" value="MBR7748368.1"/>
    <property type="molecule type" value="Genomic_DNA"/>
</dbReference>
<feature type="compositionally biased region" description="Polar residues" evidence="8">
    <location>
        <begin position="374"/>
        <end position="384"/>
    </location>
</feature>
<evidence type="ECO:0000256" key="4">
    <source>
        <dbReference type="ARBA" id="ARBA00022801"/>
    </source>
</evidence>
<feature type="signal peptide" evidence="9">
    <location>
        <begin position="1"/>
        <end position="27"/>
    </location>
</feature>
<keyword evidence="12" id="KW-1185">Reference proteome</keyword>
<dbReference type="Pfam" id="PF00246">
    <property type="entry name" value="Peptidase_M14"/>
    <property type="match status" value="1"/>
</dbReference>
<evidence type="ECO:0000256" key="5">
    <source>
        <dbReference type="ARBA" id="ARBA00022833"/>
    </source>
</evidence>
<keyword evidence="3" id="KW-0645">Protease</keyword>
<evidence type="ECO:0000313" key="12">
    <source>
        <dbReference type="Proteomes" id="UP000680158"/>
    </source>
</evidence>
<dbReference type="GO" id="GO:0006508">
    <property type="term" value="P:proteolysis"/>
    <property type="evidence" value="ECO:0007669"/>
    <property type="project" value="UniProtKB-KW"/>
</dbReference>
<evidence type="ECO:0000256" key="9">
    <source>
        <dbReference type="SAM" id="SignalP"/>
    </source>
</evidence>
<dbReference type="GO" id="GO:0005615">
    <property type="term" value="C:extracellular space"/>
    <property type="evidence" value="ECO:0007669"/>
    <property type="project" value="TreeGrafter"/>
</dbReference>
<evidence type="ECO:0000313" key="11">
    <source>
        <dbReference type="EMBL" id="MBR7748368.1"/>
    </source>
</evidence>
<keyword evidence="5" id="KW-0862">Zinc</keyword>
<dbReference type="RefSeq" id="WP_212685658.1">
    <property type="nucleotide sequence ID" value="NZ_JAGSPM010000015.1"/>
</dbReference>
<proteinExistence type="inferred from homology"/>
<feature type="domain" description="Peptidase M14" evidence="10">
    <location>
        <begin position="31"/>
        <end position="378"/>
    </location>
</feature>
<comment type="cofactor">
    <cofactor evidence="1">
        <name>Zn(2+)</name>
        <dbReference type="ChEBI" id="CHEBI:29105"/>
    </cofactor>
</comment>
<dbReference type="PANTHER" id="PTHR11705:SF143">
    <property type="entry name" value="SLL0236 PROTEIN"/>
    <property type="match status" value="1"/>
</dbReference>
<keyword evidence="4" id="KW-0378">Hydrolase</keyword>
<gene>
    <name evidence="11" type="ORF">KDM92_17415</name>
</gene>
<accession>A0A941DIP5</accession>